<proteinExistence type="predicted"/>
<dbReference type="PANTHER" id="PTHR31569">
    <property type="entry name" value="SWIM-TYPE DOMAIN-CONTAINING PROTEIN"/>
    <property type="match status" value="1"/>
</dbReference>
<evidence type="ECO:0000313" key="2">
    <source>
        <dbReference type="Proteomes" id="UP000236291"/>
    </source>
</evidence>
<dbReference type="EMBL" id="ASHM01031303">
    <property type="protein sequence ID" value="PNX76807.1"/>
    <property type="molecule type" value="Genomic_DNA"/>
</dbReference>
<dbReference type="Pfam" id="PF08731">
    <property type="entry name" value="AFT"/>
    <property type="match status" value="1"/>
</dbReference>
<dbReference type="Proteomes" id="UP000236291">
    <property type="component" value="Unassembled WGS sequence"/>
</dbReference>
<dbReference type="ExpressionAtlas" id="A0A2K3LE66">
    <property type="expression patterns" value="baseline"/>
</dbReference>
<dbReference type="GO" id="GO:0010106">
    <property type="term" value="P:cellular response to iron ion starvation"/>
    <property type="evidence" value="ECO:0007669"/>
    <property type="project" value="InterPro"/>
</dbReference>
<name>A0A2K3LE66_TRIPR</name>
<evidence type="ECO:0008006" key="3">
    <source>
        <dbReference type="Google" id="ProtNLM"/>
    </source>
</evidence>
<protein>
    <recommendedName>
        <fullName evidence="3">Protein FAR1-RELATED SEQUENCE</fullName>
    </recommendedName>
</protein>
<sequence>VGKFDSGDDKRKPFFVLGCERGGKYVSTNKKLKFDQTRTRKCGCPFLLRDYYLASKVWRLSVVNGTHNHKLDKELEGHLEVGRLKPNEKGFLDEMTRNLVTPRNIISTLKDRDPENKTSAKQIYNARHRLVVEDRVEHLQDIFFAHSKFSPREKHTEVIVVHPTWASPVLTVLVRFSTKNAQIRTFCFASKT</sequence>
<dbReference type="GO" id="GO:0000981">
    <property type="term" value="F:DNA-binding transcription factor activity, RNA polymerase II-specific"/>
    <property type="evidence" value="ECO:0007669"/>
    <property type="project" value="InterPro"/>
</dbReference>
<dbReference type="AlphaFoldDB" id="A0A2K3LE66"/>
<dbReference type="InterPro" id="IPR014842">
    <property type="entry name" value="AFT"/>
</dbReference>
<gene>
    <name evidence="1" type="ORF">L195_g032766</name>
</gene>
<evidence type="ECO:0000313" key="1">
    <source>
        <dbReference type="EMBL" id="PNX76807.1"/>
    </source>
</evidence>
<reference evidence="1 2" key="2">
    <citation type="journal article" date="2017" name="Front. Plant Sci.">
        <title>Gene Classification and Mining of Molecular Markers Useful in Red Clover (Trifolium pratense) Breeding.</title>
        <authorList>
            <person name="Istvanek J."/>
            <person name="Dluhosova J."/>
            <person name="Dluhos P."/>
            <person name="Patkova L."/>
            <person name="Nedelnik J."/>
            <person name="Repkova J."/>
        </authorList>
    </citation>
    <scope>NUCLEOTIDE SEQUENCE [LARGE SCALE GENOMIC DNA]</scope>
    <source>
        <strain evidence="2">cv. Tatra</strain>
        <tissue evidence="1">Young leaves</tissue>
    </source>
</reference>
<accession>A0A2K3LE66</accession>
<comment type="caution">
    <text evidence="1">The sequence shown here is derived from an EMBL/GenBank/DDBJ whole genome shotgun (WGS) entry which is preliminary data.</text>
</comment>
<organism evidence="1 2">
    <name type="scientific">Trifolium pratense</name>
    <name type="common">Red clover</name>
    <dbReference type="NCBI Taxonomy" id="57577"/>
    <lineage>
        <taxon>Eukaryota</taxon>
        <taxon>Viridiplantae</taxon>
        <taxon>Streptophyta</taxon>
        <taxon>Embryophyta</taxon>
        <taxon>Tracheophyta</taxon>
        <taxon>Spermatophyta</taxon>
        <taxon>Magnoliopsida</taxon>
        <taxon>eudicotyledons</taxon>
        <taxon>Gunneridae</taxon>
        <taxon>Pentapetalae</taxon>
        <taxon>rosids</taxon>
        <taxon>fabids</taxon>
        <taxon>Fabales</taxon>
        <taxon>Fabaceae</taxon>
        <taxon>Papilionoideae</taxon>
        <taxon>50 kb inversion clade</taxon>
        <taxon>NPAAA clade</taxon>
        <taxon>Hologalegina</taxon>
        <taxon>IRL clade</taxon>
        <taxon>Trifolieae</taxon>
        <taxon>Trifolium</taxon>
    </lineage>
</organism>
<feature type="non-terminal residue" evidence="1">
    <location>
        <position position="1"/>
    </location>
</feature>
<dbReference type="InterPro" id="IPR052579">
    <property type="entry name" value="Zinc_finger_SWIM"/>
</dbReference>
<dbReference type="PANTHER" id="PTHR31569:SF4">
    <property type="entry name" value="SWIM-TYPE DOMAIN-CONTAINING PROTEIN"/>
    <property type="match status" value="1"/>
</dbReference>
<reference evidence="1 2" key="1">
    <citation type="journal article" date="2014" name="Am. J. Bot.">
        <title>Genome assembly and annotation for red clover (Trifolium pratense; Fabaceae).</title>
        <authorList>
            <person name="Istvanek J."/>
            <person name="Jaros M."/>
            <person name="Krenek A."/>
            <person name="Repkova J."/>
        </authorList>
    </citation>
    <scope>NUCLEOTIDE SEQUENCE [LARGE SCALE GENOMIC DNA]</scope>
    <source>
        <strain evidence="2">cv. Tatra</strain>
        <tissue evidence="1">Young leaves</tissue>
    </source>
</reference>
<dbReference type="GO" id="GO:0045944">
    <property type="term" value="P:positive regulation of transcription by RNA polymerase II"/>
    <property type="evidence" value="ECO:0007669"/>
    <property type="project" value="InterPro"/>
</dbReference>